<sequence>MFDIEFKKLSGDELEKVYHIDRSENVEKMYRRSGDELEAYDDQVEVSADPSFWETLLGWWRDELAEGAEAFGAFDGDTLTGIAIIKHQVREDTDQIIAMYVSAEYRLSGIARSLYFELEDSAKASGAKKLIVSTTPTGSAVGFYQSQGFQFDAGSSCSLDQNEEHEIPMVKRLKN</sequence>
<dbReference type="EMBL" id="JACHVC010000013">
    <property type="protein sequence ID" value="MBC2607636.1"/>
    <property type="molecule type" value="Genomic_DNA"/>
</dbReference>
<evidence type="ECO:0000313" key="3">
    <source>
        <dbReference type="Proteomes" id="UP000526501"/>
    </source>
</evidence>
<dbReference type="InterPro" id="IPR000182">
    <property type="entry name" value="GNAT_dom"/>
</dbReference>
<dbReference type="Pfam" id="PF00583">
    <property type="entry name" value="Acetyltransf_1"/>
    <property type="match status" value="1"/>
</dbReference>
<dbReference type="Gene3D" id="3.40.630.30">
    <property type="match status" value="1"/>
</dbReference>
<dbReference type="RefSeq" id="WP_185661508.1">
    <property type="nucleotide sequence ID" value="NZ_CAWPOO010000013.1"/>
</dbReference>
<reference evidence="2 3" key="1">
    <citation type="submission" date="2020-07" db="EMBL/GenBank/DDBJ databases">
        <authorList>
            <person name="Feng X."/>
        </authorList>
    </citation>
    <scope>NUCLEOTIDE SEQUENCE [LARGE SCALE GENOMIC DNA]</scope>
    <source>
        <strain evidence="2 3">JCM23202</strain>
    </source>
</reference>
<feature type="domain" description="N-acetyltransferase" evidence="1">
    <location>
        <begin position="4"/>
        <end position="174"/>
    </location>
</feature>
<name>A0A7X1B8Q2_9BACT</name>
<protein>
    <submittedName>
        <fullName evidence="2">GNAT family N-acetyltransferase</fullName>
    </submittedName>
</protein>
<evidence type="ECO:0000259" key="1">
    <source>
        <dbReference type="PROSITE" id="PS51186"/>
    </source>
</evidence>
<dbReference type="Proteomes" id="UP000526501">
    <property type="component" value="Unassembled WGS sequence"/>
</dbReference>
<keyword evidence="3" id="KW-1185">Reference proteome</keyword>
<keyword evidence="2" id="KW-0808">Transferase</keyword>
<dbReference type="AlphaFoldDB" id="A0A7X1B8Q2"/>
<dbReference type="PROSITE" id="PS51186">
    <property type="entry name" value="GNAT"/>
    <property type="match status" value="1"/>
</dbReference>
<dbReference type="GO" id="GO:0016747">
    <property type="term" value="F:acyltransferase activity, transferring groups other than amino-acyl groups"/>
    <property type="evidence" value="ECO:0007669"/>
    <property type="project" value="InterPro"/>
</dbReference>
<dbReference type="InterPro" id="IPR016181">
    <property type="entry name" value="Acyl_CoA_acyltransferase"/>
</dbReference>
<gene>
    <name evidence="2" type="ORF">H5P27_16405</name>
</gene>
<dbReference type="SUPFAM" id="SSF55729">
    <property type="entry name" value="Acyl-CoA N-acyltransferases (Nat)"/>
    <property type="match status" value="1"/>
</dbReference>
<organism evidence="2 3">
    <name type="scientific">Pelagicoccus albus</name>
    <dbReference type="NCBI Taxonomy" id="415222"/>
    <lineage>
        <taxon>Bacteria</taxon>
        <taxon>Pseudomonadati</taxon>
        <taxon>Verrucomicrobiota</taxon>
        <taxon>Opitutia</taxon>
        <taxon>Puniceicoccales</taxon>
        <taxon>Pelagicoccaceae</taxon>
        <taxon>Pelagicoccus</taxon>
    </lineage>
</organism>
<comment type="caution">
    <text evidence="2">The sequence shown here is derived from an EMBL/GenBank/DDBJ whole genome shotgun (WGS) entry which is preliminary data.</text>
</comment>
<evidence type="ECO:0000313" key="2">
    <source>
        <dbReference type="EMBL" id="MBC2607636.1"/>
    </source>
</evidence>
<dbReference type="CDD" id="cd04301">
    <property type="entry name" value="NAT_SF"/>
    <property type="match status" value="1"/>
</dbReference>
<proteinExistence type="predicted"/>
<accession>A0A7X1B8Q2</accession>